<dbReference type="Pfam" id="PF02021">
    <property type="entry name" value="UPF0102"/>
    <property type="match status" value="1"/>
</dbReference>
<reference evidence="3 4" key="1">
    <citation type="journal article" date="2019" name="Nat. Microbiol.">
        <title>Mediterranean grassland soil C-N compound turnover is dependent on rainfall and depth, and is mediated by genomically divergent microorganisms.</title>
        <authorList>
            <person name="Diamond S."/>
            <person name="Andeer P.F."/>
            <person name="Li Z."/>
            <person name="Crits-Christoph A."/>
            <person name="Burstein D."/>
            <person name="Anantharaman K."/>
            <person name="Lane K.R."/>
            <person name="Thomas B.C."/>
            <person name="Pan C."/>
            <person name="Northen T.R."/>
            <person name="Banfield J.F."/>
        </authorList>
    </citation>
    <scope>NUCLEOTIDE SEQUENCE [LARGE SCALE GENOMIC DNA]</scope>
    <source>
        <strain evidence="3">WS_9</strain>
    </source>
</reference>
<dbReference type="InterPro" id="IPR011335">
    <property type="entry name" value="Restrct_endonuc-II-like"/>
</dbReference>
<dbReference type="GO" id="GO:0003676">
    <property type="term" value="F:nucleic acid binding"/>
    <property type="evidence" value="ECO:0007669"/>
    <property type="project" value="InterPro"/>
</dbReference>
<dbReference type="HAMAP" id="MF_00048">
    <property type="entry name" value="UPF0102"/>
    <property type="match status" value="1"/>
</dbReference>
<dbReference type="InterPro" id="IPR003509">
    <property type="entry name" value="UPF0102_YraN-like"/>
</dbReference>
<accession>A0A538TPT0</accession>
<dbReference type="EMBL" id="VBOZ01000012">
    <property type="protein sequence ID" value="TMQ65624.1"/>
    <property type="molecule type" value="Genomic_DNA"/>
</dbReference>
<dbReference type="InterPro" id="IPR011856">
    <property type="entry name" value="tRNA_endonuc-like_dom_sf"/>
</dbReference>
<dbReference type="PANTHER" id="PTHR34039:SF1">
    <property type="entry name" value="UPF0102 PROTEIN YRAN"/>
    <property type="match status" value="1"/>
</dbReference>
<evidence type="ECO:0000256" key="1">
    <source>
        <dbReference type="ARBA" id="ARBA00006738"/>
    </source>
</evidence>
<comment type="similarity">
    <text evidence="1 2">Belongs to the UPF0102 family.</text>
</comment>
<dbReference type="SUPFAM" id="SSF52980">
    <property type="entry name" value="Restriction endonuclease-like"/>
    <property type="match status" value="1"/>
</dbReference>
<sequence>MGWGGSAEWRERAARCGERIAEAFCTLRGYEVVDRNVREGRGEIDLIAHDHGTIVFVEVKLRTGQDQAAPFLAVNWKKREDVARAAALYMARRGLLGRPVRFDVIGITWGADGSELRVEHVPNAFPGGRRQFY</sequence>
<protein>
    <recommendedName>
        <fullName evidence="2">UPF0102 protein E6K79_04655</fullName>
    </recommendedName>
</protein>
<dbReference type="PANTHER" id="PTHR34039">
    <property type="entry name" value="UPF0102 PROTEIN YRAN"/>
    <property type="match status" value="1"/>
</dbReference>
<dbReference type="Gene3D" id="3.40.1350.10">
    <property type="match status" value="1"/>
</dbReference>
<name>A0A538TPT0_UNCEI</name>
<dbReference type="Proteomes" id="UP000317691">
    <property type="component" value="Unassembled WGS sequence"/>
</dbReference>
<evidence type="ECO:0000313" key="4">
    <source>
        <dbReference type="Proteomes" id="UP000317691"/>
    </source>
</evidence>
<evidence type="ECO:0000256" key="2">
    <source>
        <dbReference type="HAMAP-Rule" id="MF_00048"/>
    </source>
</evidence>
<comment type="caution">
    <text evidence="3">The sequence shown here is derived from an EMBL/GenBank/DDBJ whole genome shotgun (WGS) entry which is preliminary data.</text>
</comment>
<organism evidence="3 4">
    <name type="scientific">Eiseniibacteriota bacterium</name>
    <dbReference type="NCBI Taxonomy" id="2212470"/>
    <lineage>
        <taxon>Bacteria</taxon>
        <taxon>Candidatus Eiseniibacteriota</taxon>
    </lineage>
</organism>
<evidence type="ECO:0000313" key="3">
    <source>
        <dbReference type="EMBL" id="TMQ65624.1"/>
    </source>
</evidence>
<gene>
    <name evidence="3" type="ORF">E6K79_04655</name>
</gene>
<proteinExistence type="inferred from homology"/>
<dbReference type="AlphaFoldDB" id="A0A538TPT0"/>